<evidence type="ECO:0000259" key="1">
    <source>
        <dbReference type="Pfam" id="PF14893"/>
    </source>
</evidence>
<gene>
    <name evidence="2" type="ORF">PECUL_23A009700</name>
</gene>
<dbReference type="PANTHER" id="PTHR23095">
    <property type="entry name" value="PARANEOPLASTIC ANTIGEN"/>
    <property type="match status" value="1"/>
</dbReference>
<evidence type="ECO:0000313" key="3">
    <source>
        <dbReference type="Proteomes" id="UP001295444"/>
    </source>
</evidence>
<dbReference type="Pfam" id="PF14893">
    <property type="entry name" value="PNMA"/>
    <property type="match status" value="1"/>
</dbReference>
<keyword evidence="3" id="KW-1185">Reference proteome</keyword>
<feature type="domain" description="Paraneoplastic antigen Ma-like C-terminal" evidence="1">
    <location>
        <begin position="4"/>
        <end position="132"/>
    </location>
</feature>
<dbReference type="InterPro" id="IPR048270">
    <property type="entry name" value="PNMA_C"/>
</dbReference>
<proteinExistence type="predicted"/>
<name>A0AAD1VXW0_PELCU</name>
<organism evidence="2 3">
    <name type="scientific">Pelobates cultripes</name>
    <name type="common">Western spadefoot toad</name>
    <dbReference type="NCBI Taxonomy" id="61616"/>
    <lineage>
        <taxon>Eukaryota</taxon>
        <taxon>Metazoa</taxon>
        <taxon>Chordata</taxon>
        <taxon>Craniata</taxon>
        <taxon>Vertebrata</taxon>
        <taxon>Euteleostomi</taxon>
        <taxon>Amphibia</taxon>
        <taxon>Batrachia</taxon>
        <taxon>Anura</taxon>
        <taxon>Pelobatoidea</taxon>
        <taxon>Pelobatidae</taxon>
        <taxon>Pelobates</taxon>
    </lineage>
</organism>
<dbReference type="InterPro" id="IPR026523">
    <property type="entry name" value="PNMA"/>
</dbReference>
<dbReference type="Proteomes" id="UP001295444">
    <property type="component" value="Chromosome 03"/>
</dbReference>
<dbReference type="EMBL" id="OW240914">
    <property type="protein sequence ID" value="CAH2275824.1"/>
    <property type="molecule type" value="Genomic_DNA"/>
</dbReference>
<dbReference type="AlphaFoldDB" id="A0AAD1VXW0"/>
<evidence type="ECO:0000313" key="2">
    <source>
        <dbReference type="EMBL" id="CAH2275824.1"/>
    </source>
</evidence>
<dbReference type="PANTHER" id="PTHR23095:SF17">
    <property type="entry name" value="PARANEOPLASTIC ANTIGEN MA1"/>
    <property type="match status" value="1"/>
</dbReference>
<reference evidence="2" key="1">
    <citation type="submission" date="2022-03" db="EMBL/GenBank/DDBJ databases">
        <authorList>
            <person name="Alioto T."/>
            <person name="Alioto T."/>
            <person name="Gomez Garrido J."/>
        </authorList>
    </citation>
    <scope>NUCLEOTIDE SEQUENCE</scope>
</reference>
<protein>
    <recommendedName>
        <fullName evidence="1">Paraneoplastic antigen Ma-like C-terminal domain-containing protein</fullName>
    </recommendedName>
</protein>
<accession>A0AAD1VXW0</accession>
<sequence>MPVPTGEEGFALWRSNVTQALKELTCTDESKRLRSSALELIKCHLLHFPNSPTDDLLKVLDHTYSEESEEEELRLKYAATVKQEKETLTSYLIRLELMLGKLFEKNVITSDTFDEYIRRQVLIGTLPNYSVATFLVNLLCAKGLLDYADTMKEAKIIHKQFDHILNHHDGIKKSSSHENQNAPKTNLPTAVLNREEAIVQSSKKKL</sequence>